<protein>
    <submittedName>
        <fullName evidence="2">Peptidase inhibitor family I36 protein</fullName>
    </submittedName>
</protein>
<dbReference type="RefSeq" id="WP_187751565.1">
    <property type="nucleotide sequence ID" value="NZ_CP060828.1"/>
</dbReference>
<dbReference type="Proteomes" id="UP000516052">
    <property type="component" value="Chromosome"/>
</dbReference>
<dbReference type="AlphaFoldDB" id="A0A7H0IPC5"/>
<reference evidence="2 3" key="1">
    <citation type="submission" date="2020-08" db="EMBL/GenBank/DDBJ databases">
        <title>A novel species.</title>
        <authorList>
            <person name="Gao J."/>
        </authorList>
    </citation>
    <scope>NUCLEOTIDE SEQUENCE [LARGE SCALE GENOMIC DNA]</scope>
    <source>
        <strain evidence="2 3">CRXT-G-22</strain>
    </source>
</reference>
<accession>A0A7H0IPC5</accession>
<sequence>MSVIRRRIAVLAGAVGLLAGSTVASASAAPPAPSCPEGWFCFWDGPNFQGSRGRLSDCGVQYLSTWGWGNRIESSYNNTNRTVQYSDATTGAVWFDAPYSAYGWVPVPNAADRVERLC</sequence>
<evidence type="ECO:0000313" key="2">
    <source>
        <dbReference type="EMBL" id="QNP74641.1"/>
    </source>
</evidence>
<dbReference type="Pfam" id="PF03995">
    <property type="entry name" value="Inhibitor_I36"/>
    <property type="match status" value="1"/>
</dbReference>
<proteinExistence type="predicted"/>
<evidence type="ECO:0000256" key="1">
    <source>
        <dbReference type="SAM" id="SignalP"/>
    </source>
</evidence>
<dbReference type="KEGG" id="sroi:IAG44_37800"/>
<keyword evidence="3" id="KW-1185">Reference proteome</keyword>
<evidence type="ECO:0000313" key="3">
    <source>
        <dbReference type="Proteomes" id="UP000516052"/>
    </source>
</evidence>
<gene>
    <name evidence="2" type="ORF">IAG44_37800</name>
</gene>
<organism evidence="2 3">
    <name type="scientific">Streptomyces roseirectus</name>
    <dbReference type="NCBI Taxonomy" id="2768066"/>
    <lineage>
        <taxon>Bacteria</taxon>
        <taxon>Bacillati</taxon>
        <taxon>Actinomycetota</taxon>
        <taxon>Actinomycetes</taxon>
        <taxon>Kitasatosporales</taxon>
        <taxon>Streptomycetaceae</taxon>
        <taxon>Streptomyces</taxon>
    </lineage>
</organism>
<feature type="signal peptide" evidence="1">
    <location>
        <begin position="1"/>
        <end position="28"/>
    </location>
</feature>
<name>A0A7H0IPC5_9ACTN</name>
<keyword evidence="1" id="KW-0732">Signal</keyword>
<feature type="chain" id="PRO_5028805842" evidence="1">
    <location>
        <begin position="29"/>
        <end position="118"/>
    </location>
</feature>
<dbReference type="EMBL" id="CP060828">
    <property type="protein sequence ID" value="QNP74641.1"/>
    <property type="molecule type" value="Genomic_DNA"/>
</dbReference>